<comment type="caution">
    <text evidence="4">The sequence shown here is derived from an EMBL/GenBank/DDBJ whole genome shotgun (WGS) entry which is preliminary data.</text>
</comment>
<gene>
    <name evidence="4" type="ORF">P691DRAFT_759403</name>
</gene>
<organism evidence="4 5">
    <name type="scientific">Macrolepiota fuliginosa MF-IS2</name>
    <dbReference type="NCBI Taxonomy" id="1400762"/>
    <lineage>
        <taxon>Eukaryota</taxon>
        <taxon>Fungi</taxon>
        <taxon>Dikarya</taxon>
        <taxon>Basidiomycota</taxon>
        <taxon>Agaricomycotina</taxon>
        <taxon>Agaricomycetes</taxon>
        <taxon>Agaricomycetidae</taxon>
        <taxon>Agaricales</taxon>
        <taxon>Agaricineae</taxon>
        <taxon>Agaricaceae</taxon>
        <taxon>Macrolepiota</taxon>
    </lineage>
</organism>
<dbReference type="PANTHER" id="PTHR10039">
    <property type="entry name" value="AMELOGENIN"/>
    <property type="match status" value="1"/>
</dbReference>
<feature type="region of interest" description="Disordered" evidence="2">
    <location>
        <begin position="1"/>
        <end position="61"/>
    </location>
</feature>
<evidence type="ECO:0000313" key="4">
    <source>
        <dbReference type="EMBL" id="KAF9449003.1"/>
    </source>
</evidence>
<dbReference type="InterPro" id="IPR027417">
    <property type="entry name" value="P-loop_NTPase"/>
</dbReference>
<dbReference type="AlphaFoldDB" id="A0A9P6C596"/>
<dbReference type="PROSITE" id="PS50837">
    <property type="entry name" value="NACHT"/>
    <property type="match status" value="1"/>
</dbReference>
<evidence type="ECO:0000259" key="3">
    <source>
        <dbReference type="PROSITE" id="PS50837"/>
    </source>
</evidence>
<dbReference type="Pfam" id="PF24883">
    <property type="entry name" value="NPHP3_N"/>
    <property type="match status" value="1"/>
</dbReference>
<dbReference type="EMBL" id="MU151143">
    <property type="protein sequence ID" value="KAF9449003.1"/>
    <property type="molecule type" value="Genomic_DNA"/>
</dbReference>
<dbReference type="OrthoDB" id="6084525at2759"/>
<proteinExistence type="predicted"/>
<feature type="domain" description="NACHT" evidence="3">
    <location>
        <begin position="220"/>
        <end position="370"/>
    </location>
</feature>
<accession>A0A9P6C596</accession>
<dbReference type="Proteomes" id="UP000807342">
    <property type="component" value="Unassembled WGS sequence"/>
</dbReference>
<evidence type="ECO:0000256" key="2">
    <source>
        <dbReference type="SAM" id="MobiDB-lite"/>
    </source>
</evidence>
<protein>
    <recommendedName>
        <fullName evidence="3">NACHT domain-containing protein</fullName>
    </recommendedName>
</protein>
<keyword evidence="1" id="KW-0677">Repeat</keyword>
<sequence length="802" mass="91088">MPRASPPRQSALSLTLRQPPQPAGRYAPYSHPSGQPYPHVYHNSRPQLPANEPTAGQSTPNTYAISAHNYQRQANPDPGNNQGHEQTRTMRWNFQNTVRTPISPNTNSIHEPAITQSTPHAYIGNGLNHQARANRHPRNSQGYVQRGTLENAHNFAMYNPVFNDINGLDYVMIRLMEHTIPGAAFNDSARNPPPRCHPGTRLAVLRRAQNFFANPQSNKKLLWIVGPAGVGKSAIMQSLAEKVSSVNSNVVLGASLFFSVNGRNDGSKTLTTLAYQISVHDPSYRQFIRDELMNDPKLLEKSLLTQFNKFIVEPFAQQVVHGSHKRFLILIDGLDECDSNDTQCELLGLISFFCLRYPRAPLVWIIASRPEPHITAYFSRTGIALLYDKEDILINSDEARADVERYLRDELGKLRPKYPALASVAQWPSEHDFLKLSASADGLFAFASTAVRFIDDPASGNPVSQLKQVLKAIDNIPSQLRDGNIHPMSRLDALYAHILSRVPPYVLPMTKKLLLGLDNDNNSFVFSTLCDWLGLTPDIGYGALHHLHSLLRVPKPEMAYIHKLKALHKSFSDYLRNPERSEMFQDYTSQWKELEFQCGLRILNEVLDGVSSGSSAPTKCISLSWGPHFPLDFLISEHQEYHYKLAMKAFFQGFFGMRPQARQSLVHLLKLFDVVRLHRYWGRQHHDGDEFLSLLFNKDIRAELKKHQIISEVPIGELDSNIVIREWEFFGGHMVRRKESRINNTTRSDVIEDFRRSQSHSPDKLVAAYIDIQNRGWLCHELTSLREEAHFIPYRFSSLFGT</sequence>
<dbReference type="Gene3D" id="3.40.50.300">
    <property type="entry name" value="P-loop containing nucleotide triphosphate hydrolases"/>
    <property type="match status" value="1"/>
</dbReference>
<reference evidence="4" key="1">
    <citation type="submission" date="2020-11" db="EMBL/GenBank/DDBJ databases">
        <authorList>
            <consortium name="DOE Joint Genome Institute"/>
            <person name="Ahrendt S."/>
            <person name="Riley R."/>
            <person name="Andreopoulos W."/>
            <person name="Labutti K."/>
            <person name="Pangilinan J."/>
            <person name="Ruiz-Duenas F.J."/>
            <person name="Barrasa J.M."/>
            <person name="Sanchez-Garcia M."/>
            <person name="Camarero S."/>
            <person name="Miyauchi S."/>
            <person name="Serrano A."/>
            <person name="Linde D."/>
            <person name="Babiker R."/>
            <person name="Drula E."/>
            <person name="Ayuso-Fernandez I."/>
            <person name="Pacheco R."/>
            <person name="Padilla G."/>
            <person name="Ferreira P."/>
            <person name="Barriuso J."/>
            <person name="Kellner H."/>
            <person name="Castanera R."/>
            <person name="Alfaro M."/>
            <person name="Ramirez L."/>
            <person name="Pisabarro A.G."/>
            <person name="Kuo A."/>
            <person name="Tritt A."/>
            <person name="Lipzen A."/>
            <person name="He G."/>
            <person name="Yan M."/>
            <person name="Ng V."/>
            <person name="Cullen D."/>
            <person name="Martin F."/>
            <person name="Rosso M.-N."/>
            <person name="Henrissat B."/>
            <person name="Hibbett D."/>
            <person name="Martinez A.T."/>
            <person name="Grigoriev I.V."/>
        </authorList>
    </citation>
    <scope>NUCLEOTIDE SEQUENCE</scope>
    <source>
        <strain evidence="4">MF-IS2</strain>
    </source>
</reference>
<evidence type="ECO:0000313" key="5">
    <source>
        <dbReference type="Proteomes" id="UP000807342"/>
    </source>
</evidence>
<keyword evidence="5" id="KW-1185">Reference proteome</keyword>
<dbReference type="SUPFAM" id="SSF52540">
    <property type="entry name" value="P-loop containing nucleoside triphosphate hydrolases"/>
    <property type="match status" value="1"/>
</dbReference>
<dbReference type="PANTHER" id="PTHR10039:SF14">
    <property type="entry name" value="NACHT DOMAIN-CONTAINING PROTEIN"/>
    <property type="match status" value="1"/>
</dbReference>
<feature type="compositionally biased region" description="Polar residues" evidence="2">
    <location>
        <begin position="7"/>
        <end position="18"/>
    </location>
</feature>
<dbReference type="InterPro" id="IPR056884">
    <property type="entry name" value="NPHP3-like_N"/>
</dbReference>
<dbReference type="InterPro" id="IPR007111">
    <property type="entry name" value="NACHT_NTPase"/>
</dbReference>
<evidence type="ECO:0000256" key="1">
    <source>
        <dbReference type="ARBA" id="ARBA00022737"/>
    </source>
</evidence>
<name>A0A9P6C596_9AGAR</name>